<evidence type="ECO:0000259" key="3">
    <source>
        <dbReference type="Pfam" id="PF19283"/>
    </source>
</evidence>
<dbReference type="Proteomes" id="UP000826234">
    <property type="component" value="Unassembled WGS sequence"/>
</dbReference>
<keyword evidence="2" id="KW-1133">Transmembrane helix</keyword>
<gene>
    <name evidence="4" type="ORF">JD844_012521</name>
</gene>
<proteinExistence type="inferred from homology"/>
<protein>
    <recommendedName>
        <fullName evidence="3">Acylamino-acid-releasing enzyme N-terminal domain-containing protein</fullName>
    </recommendedName>
</protein>
<evidence type="ECO:0000313" key="4">
    <source>
        <dbReference type="EMBL" id="KAH0629993.1"/>
    </source>
</evidence>
<dbReference type="InterPro" id="IPR045550">
    <property type="entry name" value="AARE_N"/>
</dbReference>
<organism evidence="4 5">
    <name type="scientific">Phrynosoma platyrhinos</name>
    <name type="common">Desert horned lizard</name>
    <dbReference type="NCBI Taxonomy" id="52577"/>
    <lineage>
        <taxon>Eukaryota</taxon>
        <taxon>Metazoa</taxon>
        <taxon>Chordata</taxon>
        <taxon>Craniata</taxon>
        <taxon>Vertebrata</taxon>
        <taxon>Euteleostomi</taxon>
        <taxon>Lepidosauria</taxon>
        <taxon>Squamata</taxon>
        <taxon>Bifurcata</taxon>
        <taxon>Unidentata</taxon>
        <taxon>Episquamata</taxon>
        <taxon>Toxicofera</taxon>
        <taxon>Iguania</taxon>
        <taxon>Phrynosomatidae</taxon>
        <taxon>Phrynosomatinae</taxon>
        <taxon>Phrynosoma</taxon>
    </lineage>
</organism>
<accession>A0ABQ7TLE9</accession>
<dbReference type="EMBL" id="JAIPUX010000439">
    <property type="protein sequence ID" value="KAH0629993.1"/>
    <property type="molecule type" value="Genomic_DNA"/>
</dbReference>
<dbReference type="Pfam" id="PF19283">
    <property type="entry name" value="APEH_N"/>
    <property type="match status" value="1"/>
</dbReference>
<feature type="domain" description="Acylamino-acid-releasing enzyme N-terminal" evidence="3">
    <location>
        <begin position="88"/>
        <end position="158"/>
    </location>
</feature>
<keyword evidence="2" id="KW-0812">Transmembrane</keyword>
<sequence length="197" mass="21743">MLNWQTKHISTVVDVVRTATDTPNFVFILLQLYHAFLLHFKAFLEFTPGHFLCFVGLLTVTESCLALLRRVGRYVESFREGFACDESRSAKELLVVDTNMGSVKSITAGKPEGSWTLLGIQQDFLMASCSSPNCPPSLKVGVLPPTENELGLQWISVEEASGLPNMEWKILTVHPPVSEETSPYGKGIAGWRLSPAS</sequence>
<evidence type="ECO:0000256" key="1">
    <source>
        <dbReference type="ARBA" id="ARBA00010040"/>
    </source>
</evidence>
<comment type="similarity">
    <text evidence="1">Belongs to the peptidase S9C family.</text>
</comment>
<feature type="transmembrane region" description="Helical" evidence="2">
    <location>
        <begin position="49"/>
        <end position="68"/>
    </location>
</feature>
<evidence type="ECO:0000313" key="5">
    <source>
        <dbReference type="Proteomes" id="UP000826234"/>
    </source>
</evidence>
<keyword evidence="5" id="KW-1185">Reference proteome</keyword>
<reference evidence="4 5" key="1">
    <citation type="journal article" date="2022" name="Gigascience">
        <title>A chromosome-level genome assembly and annotation of the desert horned lizard, Phrynosoma platyrhinos, provides insight into chromosomal rearrangements among reptiles.</title>
        <authorList>
            <person name="Koochekian N."/>
            <person name="Ascanio A."/>
            <person name="Farleigh K."/>
            <person name="Card D.C."/>
            <person name="Schield D.R."/>
            <person name="Castoe T.A."/>
            <person name="Jezkova T."/>
        </authorList>
    </citation>
    <scope>NUCLEOTIDE SEQUENCE [LARGE SCALE GENOMIC DNA]</scope>
    <source>
        <strain evidence="4">NK-2021</strain>
    </source>
</reference>
<evidence type="ECO:0000256" key="2">
    <source>
        <dbReference type="SAM" id="Phobius"/>
    </source>
</evidence>
<keyword evidence="2" id="KW-0472">Membrane</keyword>
<name>A0ABQ7TLE9_PHRPL</name>
<comment type="caution">
    <text evidence="4">The sequence shown here is derived from an EMBL/GenBank/DDBJ whole genome shotgun (WGS) entry which is preliminary data.</text>
</comment>